<dbReference type="RefSeq" id="WP_126998209.1">
    <property type="nucleotide sequence ID" value="NZ_CP034346.1"/>
</dbReference>
<dbReference type="PANTHER" id="PTHR30561:SF1">
    <property type="entry name" value="MULTIDRUG TRANSPORTER EMRE"/>
    <property type="match status" value="1"/>
</dbReference>
<keyword evidence="2" id="KW-0813">Transport</keyword>
<feature type="transmembrane region" description="Helical" evidence="8">
    <location>
        <begin position="57"/>
        <end position="78"/>
    </location>
</feature>
<protein>
    <submittedName>
        <fullName evidence="9">Multidrug efflux SMR transporter</fullName>
    </submittedName>
</protein>
<dbReference type="GO" id="GO:0005886">
    <property type="term" value="C:plasma membrane"/>
    <property type="evidence" value="ECO:0007669"/>
    <property type="project" value="UniProtKB-SubCell"/>
</dbReference>
<reference evidence="10" key="1">
    <citation type="submission" date="2018-12" db="EMBL/GenBank/DDBJ databases">
        <title>Complete genome sequence of Paenibacillus sp. MBLB1234.</title>
        <authorList>
            <person name="Nam Y.-D."/>
            <person name="Kang J."/>
            <person name="Chung W.-H."/>
            <person name="Park Y.S."/>
        </authorList>
    </citation>
    <scope>NUCLEOTIDE SEQUENCE [LARGE SCALE GENOMIC DNA]</scope>
    <source>
        <strain evidence="10">MBLB1234</strain>
    </source>
</reference>
<evidence type="ECO:0000256" key="5">
    <source>
        <dbReference type="ARBA" id="ARBA00022989"/>
    </source>
</evidence>
<evidence type="ECO:0000313" key="9">
    <source>
        <dbReference type="EMBL" id="AZS15013.1"/>
    </source>
</evidence>
<keyword evidence="10" id="KW-1185">Reference proteome</keyword>
<dbReference type="Proteomes" id="UP000270678">
    <property type="component" value="Chromosome"/>
</dbReference>
<dbReference type="EMBL" id="CP034346">
    <property type="protein sequence ID" value="AZS15013.1"/>
    <property type="molecule type" value="Genomic_DNA"/>
</dbReference>
<evidence type="ECO:0000256" key="8">
    <source>
        <dbReference type="SAM" id="Phobius"/>
    </source>
</evidence>
<keyword evidence="5 8" id="KW-1133">Transmembrane helix</keyword>
<evidence type="ECO:0000256" key="7">
    <source>
        <dbReference type="RuleBase" id="RU003942"/>
    </source>
</evidence>
<dbReference type="AlphaFoldDB" id="A0A3S9UXG3"/>
<evidence type="ECO:0000256" key="3">
    <source>
        <dbReference type="ARBA" id="ARBA00022475"/>
    </source>
</evidence>
<dbReference type="KEGG" id="plut:EI981_11435"/>
<accession>A0A3S9UXG3</accession>
<dbReference type="InterPro" id="IPR045324">
    <property type="entry name" value="Small_multidrug_res"/>
</dbReference>
<evidence type="ECO:0000256" key="1">
    <source>
        <dbReference type="ARBA" id="ARBA00004651"/>
    </source>
</evidence>
<proteinExistence type="inferred from homology"/>
<dbReference type="SUPFAM" id="SSF103481">
    <property type="entry name" value="Multidrug resistance efflux transporter EmrE"/>
    <property type="match status" value="1"/>
</dbReference>
<dbReference type="PANTHER" id="PTHR30561">
    <property type="entry name" value="SMR FAMILY PROTON-DEPENDENT DRUG EFFLUX TRANSPORTER SUGE"/>
    <property type="match status" value="1"/>
</dbReference>
<keyword evidence="6 8" id="KW-0472">Membrane</keyword>
<dbReference type="Pfam" id="PF00893">
    <property type="entry name" value="Multi_Drug_Res"/>
    <property type="match status" value="1"/>
</dbReference>
<keyword evidence="4 7" id="KW-0812">Transmembrane</keyword>
<feature type="transmembrane region" description="Helical" evidence="8">
    <location>
        <begin position="26"/>
        <end position="45"/>
    </location>
</feature>
<dbReference type="FunFam" id="1.10.3730.20:FF:000001">
    <property type="entry name" value="Quaternary ammonium compound resistance transporter SugE"/>
    <property type="match status" value="1"/>
</dbReference>
<name>A0A3S9UXG3_9BACL</name>
<dbReference type="Gene3D" id="1.10.3730.20">
    <property type="match status" value="1"/>
</dbReference>
<evidence type="ECO:0000256" key="6">
    <source>
        <dbReference type="ARBA" id="ARBA00023136"/>
    </source>
</evidence>
<evidence type="ECO:0000313" key="10">
    <source>
        <dbReference type="Proteomes" id="UP000270678"/>
    </source>
</evidence>
<feature type="transmembrane region" description="Helical" evidence="8">
    <location>
        <begin position="84"/>
        <end position="103"/>
    </location>
</feature>
<comment type="similarity">
    <text evidence="7">Belongs to the drug/metabolite transporter (DMT) superfamily. Small multidrug resistance (SMR) (TC 2.A.7.1) family.</text>
</comment>
<evidence type="ECO:0000256" key="4">
    <source>
        <dbReference type="ARBA" id="ARBA00022692"/>
    </source>
</evidence>
<gene>
    <name evidence="9" type="ORF">EI981_11435</name>
</gene>
<comment type="subcellular location">
    <subcellularLocation>
        <location evidence="1 7">Cell membrane</location>
        <topology evidence="1 7">Multi-pass membrane protein</topology>
    </subcellularLocation>
</comment>
<organism evidence="9 10">
    <name type="scientific">Paenibacillus lutimineralis</name>
    <dbReference type="NCBI Taxonomy" id="2707005"/>
    <lineage>
        <taxon>Bacteria</taxon>
        <taxon>Bacillati</taxon>
        <taxon>Bacillota</taxon>
        <taxon>Bacilli</taxon>
        <taxon>Bacillales</taxon>
        <taxon>Paenibacillaceae</taxon>
        <taxon>Paenibacillus</taxon>
    </lineage>
</organism>
<sequence length="104" mass="11333">MSYLMLGLAIVMEVFAATMLKLSNGFAKWAPIIGVIVGYGLAFWLMSQALKYLPLGFVYATWSGIGTVLTVLAGMWIFKEKMNRQAWVGMGILIAGIVLLNAAK</sequence>
<dbReference type="InterPro" id="IPR037185">
    <property type="entry name" value="EmrE-like"/>
</dbReference>
<evidence type="ECO:0000256" key="2">
    <source>
        <dbReference type="ARBA" id="ARBA00022448"/>
    </source>
</evidence>
<dbReference type="OrthoDB" id="21828at2"/>
<dbReference type="InterPro" id="IPR000390">
    <property type="entry name" value="Small_drug/metabolite_transptr"/>
</dbReference>
<keyword evidence="3" id="KW-1003">Cell membrane</keyword>
<dbReference type="GO" id="GO:0022857">
    <property type="term" value="F:transmembrane transporter activity"/>
    <property type="evidence" value="ECO:0007669"/>
    <property type="project" value="InterPro"/>
</dbReference>